<evidence type="ECO:0000256" key="1">
    <source>
        <dbReference type="ARBA" id="ARBA00004236"/>
    </source>
</evidence>
<dbReference type="Pfam" id="PF25944">
    <property type="entry name" value="Beta-barrel_RND"/>
    <property type="match status" value="1"/>
</dbReference>
<feature type="region of interest" description="Disordered" evidence="4">
    <location>
        <begin position="375"/>
        <end position="394"/>
    </location>
</feature>
<dbReference type="NCBIfam" id="TIGR01730">
    <property type="entry name" value="RND_mfp"/>
    <property type="match status" value="1"/>
</dbReference>
<sequence length="394" mass="41470">MNRKLIAMTVISITALAAFAGLGARYLSAKEEPAYITATAGKSDIEEKVLASGILTAQKTVEVGAQVSGQLKKLHVAAGDVVRKGQLLAEIDPVLQANALKDAQATLANVRAQRNAKDALLRQYTLAYRRQKELAALDATSRADLESAQAQVETTRAELAALDAQISKSTIAVDTAGANLGYTRIVAPMDGVVLSIITEEGQTVVSTQAATTILTLADLDTMTVKAKISEADVMRIKPGLPVYFSLLGDAEKRYTGRLRAIEPAAVSTGTTSSASTGNSGSSTAIYYYGLFEVPNLDHRLRNSMTAQVSVVIASVKNALCIPLASVENRGGNGGGTVKVLREGRPETRKLRLGLSDNVAVQVLEGVKEGERVVIGDSSTVPKAQGGVMSPPPRR</sequence>
<feature type="chain" id="PRO_5045305056" evidence="5">
    <location>
        <begin position="21"/>
        <end position="394"/>
    </location>
</feature>
<dbReference type="RefSeq" id="WP_217288835.1">
    <property type="nucleotide sequence ID" value="NZ_CP077683.1"/>
</dbReference>
<dbReference type="Proteomes" id="UP000683559">
    <property type="component" value="Chromosome"/>
</dbReference>
<dbReference type="InterPro" id="IPR006143">
    <property type="entry name" value="RND_pump_MFP"/>
</dbReference>
<dbReference type="EMBL" id="CP077683">
    <property type="protein sequence ID" value="QXE92281.1"/>
    <property type="molecule type" value="Genomic_DNA"/>
</dbReference>
<dbReference type="PANTHER" id="PTHR30469">
    <property type="entry name" value="MULTIDRUG RESISTANCE PROTEIN MDTA"/>
    <property type="match status" value="1"/>
</dbReference>
<comment type="subcellular location">
    <subcellularLocation>
        <location evidence="1">Cell membrane</location>
    </subcellularLocation>
</comment>
<dbReference type="Pfam" id="PF25967">
    <property type="entry name" value="RND-MFP_C"/>
    <property type="match status" value="1"/>
</dbReference>
<evidence type="ECO:0000256" key="2">
    <source>
        <dbReference type="ARBA" id="ARBA00009477"/>
    </source>
</evidence>
<evidence type="ECO:0000256" key="5">
    <source>
        <dbReference type="SAM" id="SignalP"/>
    </source>
</evidence>
<gene>
    <name evidence="9" type="ORF">KP001_07095</name>
</gene>
<feature type="domain" description="Multidrug resistance protein MdtA-like barrel-sandwich hybrid" evidence="6">
    <location>
        <begin position="60"/>
        <end position="215"/>
    </location>
</feature>
<feature type="domain" description="Multidrug resistance protein MdtA-like C-terminal permuted SH3" evidence="8">
    <location>
        <begin position="317"/>
        <end position="376"/>
    </location>
</feature>
<name>A0ABX8LMX5_9BACT</name>
<accession>A0ABX8LMX5</accession>
<comment type="similarity">
    <text evidence="2">Belongs to the membrane fusion protein (MFP) (TC 8.A.1) family.</text>
</comment>
<evidence type="ECO:0000256" key="3">
    <source>
        <dbReference type="ARBA" id="ARBA00022448"/>
    </source>
</evidence>
<dbReference type="PANTHER" id="PTHR30469:SF33">
    <property type="entry name" value="SLR1207 PROTEIN"/>
    <property type="match status" value="1"/>
</dbReference>
<dbReference type="InterPro" id="IPR058627">
    <property type="entry name" value="MdtA-like_C"/>
</dbReference>
<dbReference type="InterPro" id="IPR058625">
    <property type="entry name" value="MdtA-like_BSH"/>
</dbReference>
<reference evidence="9 10" key="1">
    <citation type="submission" date="2021-06" db="EMBL/GenBank/DDBJ databases">
        <title>Gemonas diversity in paddy soil.</title>
        <authorList>
            <person name="Liu G."/>
        </authorList>
    </citation>
    <scope>NUCLEOTIDE SEQUENCE [LARGE SCALE GENOMIC DNA]</scope>
    <source>
        <strain evidence="9 10">RG2</strain>
    </source>
</reference>
<evidence type="ECO:0000256" key="4">
    <source>
        <dbReference type="SAM" id="MobiDB-lite"/>
    </source>
</evidence>
<evidence type="ECO:0000259" key="6">
    <source>
        <dbReference type="Pfam" id="PF25917"/>
    </source>
</evidence>
<organism evidence="9 10">
    <name type="scientific">Geomonas subterranea</name>
    <dbReference type="NCBI Taxonomy" id="2847989"/>
    <lineage>
        <taxon>Bacteria</taxon>
        <taxon>Pseudomonadati</taxon>
        <taxon>Thermodesulfobacteriota</taxon>
        <taxon>Desulfuromonadia</taxon>
        <taxon>Geobacterales</taxon>
        <taxon>Geobacteraceae</taxon>
        <taxon>Geomonas</taxon>
    </lineage>
</organism>
<dbReference type="Pfam" id="PF25917">
    <property type="entry name" value="BSH_RND"/>
    <property type="match status" value="1"/>
</dbReference>
<keyword evidence="5" id="KW-0732">Signal</keyword>
<dbReference type="InterPro" id="IPR058626">
    <property type="entry name" value="MdtA-like_b-barrel"/>
</dbReference>
<evidence type="ECO:0000313" key="9">
    <source>
        <dbReference type="EMBL" id="QXE92281.1"/>
    </source>
</evidence>
<evidence type="ECO:0000313" key="10">
    <source>
        <dbReference type="Proteomes" id="UP000683559"/>
    </source>
</evidence>
<feature type="signal peptide" evidence="5">
    <location>
        <begin position="1"/>
        <end position="20"/>
    </location>
</feature>
<keyword evidence="10" id="KW-1185">Reference proteome</keyword>
<proteinExistence type="inferred from homology"/>
<evidence type="ECO:0000259" key="8">
    <source>
        <dbReference type="Pfam" id="PF25967"/>
    </source>
</evidence>
<keyword evidence="3" id="KW-0813">Transport</keyword>
<evidence type="ECO:0000259" key="7">
    <source>
        <dbReference type="Pfam" id="PF25944"/>
    </source>
</evidence>
<protein>
    <submittedName>
        <fullName evidence="9">Efflux RND transporter periplasmic adaptor subunit</fullName>
    </submittedName>
</protein>
<feature type="domain" description="Multidrug resistance protein MdtA-like beta-barrel" evidence="7">
    <location>
        <begin position="221"/>
        <end position="311"/>
    </location>
</feature>